<gene>
    <name evidence="2" type="ORF">UFOVP104_23</name>
    <name evidence="3" type="ORF">UFOVP271_3</name>
</gene>
<evidence type="ECO:0000313" key="2">
    <source>
        <dbReference type="EMBL" id="CAB4128210.1"/>
    </source>
</evidence>
<sequence length="57" mass="6643">MLIFTIIFFGLATIRTITPFGDDETYKKGSSFIAKIFVLITMLISYIWFLNQFITLK</sequence>
<name>A0A6J5L6F1_9CAUD</name>
<evidence type="ECO:0000313" key="3">
    <source>
        <dbReference type="EMBL" id="CAB4133995.1"/>
    </source>
</evidence>
<dbReference type="EMBL" id="LR796281">
    <property type="protein sequence ID" value="CAB4133995.1"/>
    <property type="molecule type" value="Genomic_DNA"/>
</dbReference>
<feature type="transmembrane region" description="Helical" evidence="1">
    <location>
        <begin position="32"/>
        <end position="50"/>
    </location>
</feature>
<dbReference type="EMBL" id="LR796219">
    <property type="protein sequence ID" value="CAB4128210.1"/>
    <property type="molecule type" value="Genomic_DNA"/>
</dbReference>
<reference evidence="2" key="1">
    <citation type="submission" date="2020-04" db="EMBL/GenBank/DDBJ databases">
        <authorList>
            <person name="Chiriac C."/>
            <person name="Salcher M."/>
            <person name="Ghai R."/>
            <person name="Kavagutti S V."/>
        </authorList>
    </citation>
    <scope>NUCLEOTIDE SEQUENCE</scope>
</reference>
<keyword evidence="1" id="KW-0472">Membrane</keyword>
<organism evidence="2">
    <name type="scientific">uncultured Caudovirales phage</name>
    <dbReference type="NCBI Taxonomy" id="2100421"/>
    <lineage>
        <taxon>Viruses</taxon>
        <taxon>Duplodnaviria</taxon>
        <taxon>Heunggongvirae</taxon>
        <taxon>Uroviricota</taxon>
        <taxon>Caudoviricetes</taxon>
        <taxon>Peduoviridae</taxon>
        <taxon>Maltschvirus</taxon>
        <taxon>Maltschvirus maltsch</taxon>
    </lineage>
</organism>
<proteinExistence type="predicted"/>
<accession>A0A6J5L6F1</accession>
<keyword evidence="1" id="KW-1133">Transmembrane helix</keyword>
<evidence type="ECO:0000256" key="1">
    <source>
        <dbReference type="SAM" id="Phobius"/>
    </source>
</evidence>
<keyword evidence="1" id="KW-0812">Transmembrane</keyword>
<protein>
    <submittedName>
        <fullName evidence="2">Uncharacterized protein</fullName>
    </submittedName>
</protein>